<evidence type="ECO:0000256" key="7">
    <source>
        <dbReference type="ARBA" id="ARBA00022989"/>
    </source>
</evidence>
<dbReference type="WBParaSite" id="TCLT_0000017201-mRNA-1">
    <property type="protein sequence ID" value="TCLT_0000017201-mRNA-1"/>
    <property type="gene ID" value="TCLT_0000017201"/>
</dbReference>
<gene>
    <name evidence="12" type="ORF">TCLT_LOCUS173</name>
</gene>
<evidence type="ECO:0000313" key="12">
    <source>
        <dbReference type="EMBL" id="VDM95033.1"/>
    </source>
</evidence>
<keyword evidence="9" id="KW-0472">Membrane</keyword>
<dbReference type="GO" id="GO:0016758">
    <property type="term" value="F:hexosyltransferase activity"/>
    <property type="evidence" value="ECO:0007669"/>
    <property type="project" value="InterPro"/>
</dbReference>
<keyword evidence="8 11" id="KW-0333">Golgi apparatus</keyword>
<dbReference type="AlphaFoldDB" id="A0A158RAM4"/>
<dbReference type="OrthoDB" id="5957813at2759"/>
<reference evidence="14" key="1">
    <citation type="submission" date="2016-04" db="UniProtKB">
        <authorList>
            <consortium name="WormBaseParasite"/>
        </authorList>
    </citation>
    <scope>IDENTIFICATION</scope>
</reference>
<keyword evidence="5" id="KW-0812">Transmembrane</keyword>
<sequence length="309" mass="36282">MSGCTDHIFEESFSNFKWPLFINVKEQVLLDLTGQPFIYTYENNWTNIKPFIVPVCEVFSDSKKFVLIVVKTSPQRFVKRETIRATWGSLSNYSGFTIRTVFVMGRSTFSEEDERLSKEISSYNDILMGDYLDSYRNNTLKFLSSIQFSFQYCNQTVPFAFLVDDDYLVLVRNLIEEIKKHDLHDQLYMGWRFDTQPFRSLLYKHRVSLAVYPYDHYPPYIAAGAVLLSLQTIREMYYAIQYVKLYSFDDVYAGILAKSLHLPVQHNSNMRFWSAEVTAEEARTLICAHGFEGNYLETVYNKFRKIGYP</sequence>
<keyword evidence="4" id="KW-0808">Transferase</keyword>
<dbReference type="InterPro" id="IPR002659">
    <property type="entry name" value="Glyco_trans_31"/>
</dbReference>
<proteinExistence type="inferred from homology"/>
<reference evidence="12 13" key="2">
    <citation type="submission" date="2018-11" db="EMBL/GenBank/DDBJ databases">
        <authorList>
            <consortium name="Pathogen Informatics"/>
        </authorList>
    </citation>
    <scope>NUCLEOTIDE SEQUENCE [LARGE SCALE GENOMIC DNA]</scope>
</reference>
<keyword evidence="6" id="KW-0735">Signal-anchor</keyword>
<evidence type="ECO:0000256" key="5">
    <source>
        <dbReference type="ARBA" id="ARBA00022692"/>
    </source>
</evidence>
<dbReference type="STRING" id="103827.A0A158RAM4"/>
<evidence type="ECO:0000256" key="10">
    <source>
        <dbReference type="ARBA" id="ARBA00023180"/>
    </source>
</evidence>
<evidence type="ECO:0000256" key="9">
    <source>
        <dbReference type="ARBA" id="ARBA00023136"/>
    </source>
</evidence>
<dbReference type="GO" id="GO:0008194">
    <property type="term" value="F:UDP-glycosyltransferase activity"/>
    <property type="evidence" value="ECO:0007669"/>
    <property type="project" value="TreeGrafter"/>
</dbReference>
<comment type="subcellular location">
    <subcellularLocation>
        <location evidence="1 11">Golgi apparatus membrane</location>
        <topology evidence="1 11">Single-pass type II membrane protein</topology>
    </subcellularLocation>
</comment>
<protein>
    <recommendedName>
        <fullName evidence="11">Hexosyltransferase</fullName>
        <ecNumber evidence="11">2.4.1.-</ecNumber>
    </recommendedName>
</protein>
<evidence type="ECO:0000256" key="6">
    <source>
        <dbReference type="ARBA" id="ARBA00022968"/>
    </source>
</evidence>
<dbReference type="GO" id="GO:0000139">
    <property type="term" value="C:Golgi membrane"/>
    <property type="evidence" value="ECO:0007669"/>
    <property type="project" value="UniProtKB-SubCell"/>
</dbReference>
<keyword evidence="10" id="KW-0325">Glycoprotein</keyword>
<evidence type="ECO:0000256" key="8">
    <source>
        <dbReference type="ARBA" id="ARBA00023034"/>
    </source>
</evidence>
<evidence type="ECO:0000256" key="3">
    <source>
        <dbReference type="ARBA" id="ARBA00022676"/>
    </source>
</evidence>
<dbReference type="PANTHER" id="PTHR11214:SF349">
    <property type="entry name" value="BETA-1,3-GALACTOSYLTRANSFERASE BRN"/>
    <property type="match status" value="1"/>
</dbReference>
<keyword evidence="3 11" id="KW-0328">Glycosyltransferase</keyword>
<dbReference type="PANTHER" id="PTHR11214">
    <property type="entry name" value="BETA-1,3-N-ACETYLGLUCOSAMINYLTRANSFERASE"/>
    <property type="match status" value="1"/>
</dbReference>
<evidence type="ECO:0000256" key="4">
    <source>
        <dbReference type="ARBA" id="ARBA00022679"/>
    </source>
</evidence>
<dbReference type="Proteomes" id="UP000276776">
    <property type="component" value="Unassembled WGS sequence"/>
</dbReference>
<dbReference type="OMA" id="RVWNECR"/>
<dbReference type="Gene3D" id="3.90.550.50">
    <property type="match status" value="1"/>
</dbReference>
<dbReference type="EC" id="2.4.1.-" evidence="11"/>
<evidence type="ECO:0000256" key="2">
    <source>
        <dbReference type="ARBA" id="ARBA00008661"/>
    </source>
</evidence>
<comment type="similarity">
    <text evidence="2 11">Belongs to the glycosyltransferase 31 family.</text>
</comment>
<evidence type="ECO:0000256" key="1">
    <source>
        <dbReference type="ARBA" id="ARBA00004323"/>
    </source>
</evidence>
<dbReference type="Pfam" id="PF01762">
    <property type="entry name" value="Galactosyl_T"/>
    <property type="match status" value="1"/>
</dbReference>
<evidence type="ECO:0000256" key="11">
    <source>
        <dbReference type="RuleBase" id="RU363063"/>
    </source>
</evidence>
<evidence type="ECO:0000313" key="14">
    <source>
        <dbReference type="WBParaSite" id="TCLT_0000017201-mRNA-1"/>
    </source>
</evidence>
<name>A0A158RAM4_THECL</name>
<dbReference type="FunFam" id="3.90.550.50:FF:000001">
    <property type="entry name" value="Hexosyltransferase"/>
    <property type="match status" value="1"/>
</dbReference>
<evidence type="ECO:0000313" key="13">
    <source>
        <dbReference type="Proteomes" id="UP000276776"/>
    </source>
</evidence>
<keyword evidence="7" id="KW-1133">Transmembrane helix</keyword>
<dbReference type="GO" id="GO:0006493">
    <property type="term" value="P:protein O-linked glycosylation"/>
    <property type="evidence" value="ECO:0007669"/>
    <property type="project" value="TreeGrafter"/>
</dbReference>
<organism evidence="14">
    <name type="scientific">Thelazia callipaeda</name>
    <name type="common">Oriental eyeworm</name>
    <name type="synonym">Parasitic nematode</name>
    <dbReference type="NCBI Taxonomy" id="103827"/>
    <lineage>
        <taxon>Eukaryota</taxon>
        <taxon>Metazoa</taxon>
        <taxon>Ecdysozoa</taxon>
        <taxon>Nematoda</taxon>
        <taxon>Chromadorea</taxon>
        <taxon>Rhabditida</taxon>
        <taxon>Spirurina</taxon>
        <taxon>Spiruromorpha</taxon>
        <taxon>Thelazioidea</taxon>
        <taxon>Thelaziidae</taxon>
        <taxon>Thelazia</taxon>
    </lineage>
</organism>
<dbReference type="EMBL" id="UYYF01000010">
    <property type="protein sequence ID" value="VDM95033.1"/>
    <property type="molecule type" value="Genomic_DNA"/>
</dbReference>
<accession>A0A158RAM4</accession>
<keyword evidence="13" id="KW-1185">Reference proteome</keyword>